<name>A0A5C6CPC3_9BACT</name>
<evidence type="ECO:0000313" key="1">
    <source>
        <dbReference type="EMBL" id="TWU26302.1"/>
    </source>
</evidence>
<reference evidence="1 2" key="1">
    <citation type="submission" date="2019-02" db="EMBL/GenBank/DDBJ databases">
        <title>Deep-cultivation of Planctomycetes and their phenomic and genomic characterization uncovers novel biology.</title>
        <authorList>
            <person name="Wiegand S."/>
            <person name="Jogler M."/>
            <person name="Boedeker C."/>
            <person name="Pinto D."/>
            <person name="Vollmers J."/>
            <person name="Rivas-Marin E."/>
            <person name="Kohn T."/>
            <person name="Peeters S.H."/>
            <person name="Heuer A."/>
            <person name="Rast P."/>
            <person name="Oberbeckmann S."/>
            <person name="Bunk B."/>
            <person name="Jeske O."/>
            <person name="Meyerdierks A."/>
            <person name="Storesund J.E."/>
            <person name="Kallscheuer N."/>
            <person name="Luecker S."/>
            <person name="Lage O.M."/>
            <person name="Pohl T."/>
            <person name="Merkel B.J."/>
            <person name="Hornburger P."/>
            <person name="Mueller R.-W."/>
            <person name="Bruemmer F."/>
            <person name="Labrenz M."/>
            <person name="Spormann A.M."/>
            <person name="Op Den Camp H."/>
            <person name="Overmann J."/>
            <person name="Amann R."/>
            <person name="Jetten M.S.M."/>
            <person name="Mascher T."/>
            <person name="Medema M.H."/>
            <person name="Devos D.P."/>
            <person name="Kaster A.-K."/>
            <person name="Ovreas L."/>
            <person name="Rohde M."/>
            <person name="Galperin M.Y."/>
            <person name="Jogler C."/>
        </authorList>
    </citation>
    <scope>NUCLEOTIDE SEQUENCE [LARGE SCALE GENOMIC DNA]</scope>
    <source>
        <strain evidence="1 2">Pla52o</strain>
    </source>
</reference>
<accession>A0A5C6CPC3</accession>
<comment type="caution">
    <text evidence="1">The sequence shown here is derived from an EMBL/GenBank/DDBJ whole genome shotgun (WGS) entry which is preliminary data.</text>
</comment>
<evidence type="ECO:0000313" key="2">
    <source>
        <dbReference type="Proteomes" id="UP000316304"/>
    </source>
</evidence>
<dbReference type="AlphaFoldDB" id="A0A5C6CPC3"/>
<gene>
    <name evidence="1" type="ORF">Pla52o_01550</name>
</gene>
<keyword evidence="2" id="KW-1185">Reference proteome</keyword>
<protein>
    <submittedName>
        <fullName evidence="1">Uncharacterized protein</fullName>
    </submittedName>
</protein>
<proteinExistence type="predicted"/>
<sequence>MPRDPPQIQRDQLVLFSERLDDVLPADHLLRRMVEILDQPNRKAGKLSTNTTELADRRCTYESSVGSFCTD</sequence>
<dbReference type="Proteomes" id="UP000316304">
    <property type="component" value="Unassembled WGS sequence"/>
</dbReference>
<dbReference type="EMBL" id="SJPT01000001">
    <property type="protein sequence ID" value="TWU26302.1"/>
    <property type="molecule type" value="Genomic_DNA"/>
</dbReference>
<organism evidence="1 2">
    <name type="scientific">Novipirellula galeiformis</name>
    <dbReference type="NCBI Taxonomy" id="2528004"/>
    <lineage>
        <taxon>Bacteria</taxon>
        <taxon>Pseudomonadati</taxon>
        <taxon>Planctomycetota</taxon>
        <taxon>Planctomycetia</taxon>
        <taxon>Pirellulales</taxon>
        <taxon>Pirellulaceae</taxon>
        <taxon>Novipirellula</taxon>
    </lineage>
</organism>